<dbReference type="HOGENOM" id="CLU_027172_1_0_9"/>
<keyword evidence="10" id="KW-0963">Cytoplasm</keyword>
<dbReference type="EC" id="2.3.1.35" evidence="10"/>
<evidence type="ECO:0000256" key="8">
    <source>
        <dbReference type="ARBA" id="ARBA00023315"/>
    </source>
</evidence>
<comment type="subunit">
    <text evidence="2 10">Heterotetramer of two alpha and two beta chains.</text>
</comment>
<comment type="function">
    <text evidence="10">Catalyzes two activities which are involved in the cyclic version of arginine biosynthesis: the synthesis of N-acetylglutamate from glutamate and acetyl-CoA as the acetyl donor, and of ornithine by transacetylation between N(2)-acetylornithine and glutamate.</text>
</comment>
<dbReference type="eggNOG" id="COG1364">
    <property type="taxonomic scope" value="Bacteria"/>
</dbReference>
<dbReference type="OrthoDB" id="9804242at2"/>
<keyword evidence="6 10" id="KW-0068">Autocatalytic cleavage</keyword>
<feature type="chain" id="PRO_5023323806" description="Arginine biosynthesis bifunctional protein ArgJ beta chain" evidence="10">
    <location>
        <begin position="192"/>
        <end position="405"/>
    </location>
</feature>
<dbReference type="InterPro" id="IPR002813">
    <property type="entry name" value="Arg_biosynth_ArgJ"/>
</dbReference>
<name>C8W632_DESAS</name>
<dbReference type="FunFam" id="3.10.20.340:FF:000001">
    <property type="entry name" value="Arginine biosynthesis bifunctional protein ArgJ, chloroplastic"/>
    <property type="match status" value="1"/>
</dbReference>
<keyword evidence="8 10" id="KW-0012">Acyltransferase</keyword>
<comment type="pathway">
    <text evidence="10">Amino-acid biosynthesis; L-arginine biosynthesis; L-ornithine and N-acetyl-L-glutamate from L-glutamate and N(2)-acetyl-L-ornithine (cyclic): step 1/1.</text>
</comment>
<evidence type="ECO:0000256" key="1">
    <source>
        <dbReference type="ARBA" id="ARBA00006774"/>
    </source>
</evidence>
<dbReference type="CDD" id="cd02152">
    <property type="entry name" value="OAT"/>
    <property type="match status" value="1"/>
</dbReference>
<evidence type="ECO:0000256" key="5">
    <source>
        <dbReference type="ARBA" id="ARBA00022679"/>
    </source>
</evidence>
<evidence type="ECO:0000256" key="3">
    <source>
        <dbReference type="ARBA" id="ARBA00022571"/>
    </source>
</evidence>
<feature type="binding site" evidence="10">
    <location>
        <position position="405"/>
    </location>
    <ligand>
        <name>substrate</name>
    </ligand>
</feature>
<feature type="site" description="Involved in the stabilization of negative charge on the oxyanion by the formation of the oxyanion hole" evidence="10">
    <location>
        <position position="118"/>
    </location>
</feature>
<feature type="binding site" evidence="10">
    <location>
        <position position="400"/>
    </location>
    <ligand>
        <name>substrate</name>
    </ligand>
</feature>
<dbReference type="NCBIfam" id="TIGR00120">
    <property type="entry name" value="ArgJ"/>
    <property type="match status" value="1"/>
</dbReference>
<dbReference type="RefSeq" id="WP_015756206.1">
    <property type="nucleotide sequence ID" value="NC_013216.1"/>
</dbReference>
<evidence type="ECO:0000256" key="9">
    <source>
        <dbReference type="ARBA" id="ARBA00049439"/>
    </source>
</evidence>
<dbReference type="EC" id="2.3.1.1" evidence="10"/>
<dbReference type="EMBL" id="CP001720">
    <property type="protein sequence ID" value="ACV61487.1"/>
    <property type="molecule type" value="Genomic_DNA"/>
</dbReference>
<dbReference type="SUPFAM" id="SSF56266">
    <property type="entry name" value="DmpA/ArgJ-like"/>
    <property type="match status" value="1"/>
</dbReference>
<evidence type="ECO:0000313" key="11">
    <source>
        <dbReference type="EMBL" id="ACV61487.1"/>
    </source>
</evidence>
<dbReference type="GO" id="GO:0005737">
    <property type="term" value="C:cytoplasm"/>
    <property type="evidence" value="ECO:0007669"/>
    <property type="project" value="UniProtKB-SubCell"/>
</dbReference>
<dbReference type="HAMAP" id="MF_01106">
    <property type="entry name" value="ArgJ"/>
    <property type="match status" value="1"/>
</dbReference>
<dbReference type="KEGG" id="dae:Dtox_0567"/>
<dbReference type="InterPro" id="IPR016117">
    <property type="entry name" value="ArgJ-like_dom_sf"/>
</dbReference>
<keyword evidence="7 10" id="KW-0511">Multifunctional enzyme</keyword>
<evidence type="ECO:0000256" key="7">
    <source>
        <dbReference type="ARBA" id="ARBA00023268"/>
    </source>
</evidence>
<dbReference type="PANTHER" id="PTHR23100">
    <property type="entry name" value="ARGININE BIOSYNTHESIS BIFUNCTIONAL PROTEIN ARGJ"/>
    <property type="match status" value="1"/>
</dbReference>
<dbReference type="PANTHER" id="PTHR23100:SF0">
    <property type="entry name" value="ARGININE BIOSYNTHESIS BIFUNCTIONAL PROTEIN ARGJ, MITOCHONDRIAL"/>
    <property type="match status" value="1"/>
</dbReference>
<dbReference type="Proteomes" id="UP000002217">
    <property type="component" value="Chromosome"/>
</dbReference>
<evidence type="ECO:0000256" key="2">
    <source>
        <dbReference type="ARBA" id="ARBA00011475"/>
    </source>
</evidence>
<dbReference type="STRING" id="485916.Dtox_0567"/>
<evidence type="ECO:0000256" key="10">
    <source>
        <dbReference type="HAMAP-Rule" id="MF_01106"/>
    </source>
</evidence>
<feature type="site" description="Involved in the stabilization of negative charge on the oxyanion by the formation of the oxyanion hole" evidence="10">
    <location>
        <position position="119"/>
    </location>
</feature>
<dbReference type="UniPathway" id="UPA00068">
    <property type="reaction ID" value="UER00106"/>
</dbReference>
<feature type="binding site" evidence="10">
    <location>
        <position position="278"/>
    </location>
    <ligand>
        <name>substrate</name>
    </ligand>
</feature>
<keyword evidence="12" id="KW-1185">Reference proteome</keyword>
<comment type="similarity">
    <text evidence="1 10">Belongs to the ArgJ family.</text>
</comment>
<feature type="site" description="Cleavage; by autolysis" evidence="10">
    <location>
        <begin position="191"/>
        <end position="192"/>
    </location>
</feature>
<feature type="binding site" evidence="10">
    <location>
        <position position="155"/>
    </location>
    <ligand>
        <name>substrate</name>
    </ligand>
</feature>
<feature type="binding site" evidence="10">
    <location>
        <position position="181"/>
    </location>
    <ligand>
        <name>substrate</name>
    </ligand>
</feature>
<comment type="subcellular location">
    <subcellularLocation>
        <location evidence="10">Cytoplasm</location>
    </subcellularLocation>
</comment>
<dbReference type="Gene3D" id="3.10.20.340">
    <property type="entry name" value="ArgJ beta chain, C-terminal domain"/>
    <property type="match status" value="1"/>
</dbReference>
<keyword evidence="3 10" id="KW-0055">Arginine biosynthesis</keyword>
<feature type="chain" id="PRO_5023323807" description="Arginine biosynthesis bifunctional protein ArgJ alpha chain" evidence="10">
    <location>
        <begin position="1"/>
        <end position="191"/>
    </location>
</feature>
<dbReference type="Gene3D" id="3.60.70.12">
    <property type="entry name" value="L-amino peptidase D-ALA esterase/amidase"/>
    <property type="match status" value="1"/>
</dbReference>
<evidence type="ECO:0000256" key="4">
    <source>
        <dbReference type="ARBA" id="ARBA00022605"/>
    </source>
</evidence>
<dbReference type="GO" id="GO:0006592">
    <property type="term" value="P:ornithine biosynthetic process"/>
    <property type="evidence" value="ECO:0007669"/>
    <property type="project" value="TreeGrafter"/>
</dbReference>
<feature type="binding site" evidence="10">
    <location>
        <position position="192"/>
    </location>
    <ligand>
        <name>substrate</name>
    </ligand>
</feature>
<dbReference type="GO" id="GO:0004042">
    <property type="term" value="F:L-glutamate N-acetyltransferase activity"/>
    <property type="evidence" value="ECO:0007669"/>
    <property type="project" value="UniProtKB-UniRule"/>
</dbReference>
<gene>
    <name evidence="10" type="primary">argJ</name>
    <name evidence="11" type="ordered locus">Dtox_0567</name>
</gene>
<comment type="pathway">
    <text evidence="10">Amino-acid biosynthesis; L-arginine biosynthesis; N(2)-acetyl-L-ornithine from L-glutamate: step 1/4.</text>
</comment>
<dbReference type="InterPro" id="IPR042195">
    <property type="entry name" value="ArgJ_beta_C"/>
</dbReference>
<dbReference type="PROSITE" id="PS51257">
    <property type="entry name" value="PROKAR_LIPOPROTEIN"/>
    <property type="match status" value="1"/>
</dbReference>
<dbReference type="GO" id="GO:0006526">
    <property type="term" value="P:L-arginine biosynthetic process"/>
    <property type="evidence" value="ECO:0007669"/>
    <property type="project" value="UniProtKB-UniRule"/>
</dbReference>
<keyword evidence="5 10" id="KW-0808">Transferase</keyword>
<dbReference type="FunFam" id="3.60.70.12:FF:000001">
    <property type="entry name" value="Arginine biosynthesis bifunctional protein ArgJ, chloroplastic"/>
    <property type="match status" value="1"/>
</dbReference>
<protein>
    <recommendedName>
        <fullName evidence="10">Arginine biosynthesis bifunctional protein ArgJ</fullName>
    </recommendedName>
    <domain>
        <recommendedName>
            <fullName evidence="10">Glutamate N-acetyltransferase</fullName>
            <ecNumber evidence="10">2.3.1.35</ecNumber>
        </recommendedName>
        <alternativeName>
            <fullName evidence="10">Ornithine acetyltransferase</fullName>
            <shortName evidence="10">OATase</shortName>
        </alternativeName>
        <alternativeName>
            <fullName evidence="10">Ornithine transacetylase</fullName>
        </alternativeName>
    </domain>
    <domain>
        <recommendedName>
            <fullName evidence="10">Amino-acid acetyltransferase</fullName>
            <ecNumber evidence="10">2.3.1.1</ecNumber>
        </recommendedName>
        <alternativeName>
            <fullName evidence="10">N-acetylglutamate synthase</fullName>
            <shortName evidence="10">AGSase</shortName>
        </alternativeName>
    </domain>
    <component>
        <recommendedName>
            <fullName evidence="10">Arginine biosynthesis bifunctional protein ArgJ alpha chain</fullName>
        </recommendedName>
    </component>
    <component>
        <recommendedName>
            <fullName evidence="10">Arginine biosynthesis bifunctional protein ArgJ beta chain</fullName>
        </recommendedName>
    </component>
</protein>
<sequence length="405" mass="42285">MSKEFKLELVPGGVTAASGFTACGVRAGIKNDKKDLAIIYSKLPCSATGVYTTNKVQAAPVQLTRQRLSDGHAQAVIINSGYANACNGPQGLRDALKTSSVLAESLNIQENQVLVASTGVIGQNLPMDKILNGIALAVSQLSPEGGPDAAEAIMTTDTVSKQIAVKFELSGVPVVIGGMAKGSGMIHPNMATMLGFITTDAAVDVHLLNKALKSVVEKTFNMITVDGDTSTNDMVLLLANGAAGNQQLDSEGSDFELFCCALCEVCISLSKEIAGDGEGATKLVEVKVINAATVNDARLAAKTVAASNLVKTAIFGADANWGRIICAAGYSGADFDPGKVDIFLGNEQVAKDGKALDFSEENASEILSQKEVKILIDFKTGTETATAWGCDLTYDYIKINGSYRS</sequence>
<keyword evidence="4 10" id="KW-0028">Amino-acid biosynthesis</keyword>
<comment type="catalytic activity">
    <reaction evidence="9 10">
        <text>N(2)-acetyl-L-ornithine + L-glutamate = N-acetyl-L-glutamate + L-ornithine</text>
        <dbReference type="Rhea" id="RHEA:15349"/>
        <dbReference type="ChEBI" id="CHEBI:29985"/>
        <dbReference type="ChEBI" id="CHEBI:44337"/>
        <dbReference type="ChEBI" id="CHEBI:46911"/>
        <dbReference type="ChEBI" id="CHEBI:57805"/>
        <dbReference type="EC" id="2.3.1.35"/>
    </reaction>
</comment>
<feature type="active site" description="Nucleophile" evidence="10">
    <location>
        <position position="192"/>
    </location>
</feature>
<accession>C8W632</accession>
<dbReference type="Pfam" id="PF01960">
    <property type="entry name" value="ArgJ"/>
    <property type="match status" value="1"/>
</dbReference>
<organism evidence="11 12">
    <name type="scientific">Desulfofarcimen acetoxidans (strain ATCC 49208 / DSM 771 / KCTC 5769 / VKM B-1644 / 5575)</name>
    <name type="common">Desulfotomaculum acetoxidans</name>
    <dbReference type="NCBI Taxonomy" id="485916"/>
    <lineage>
        <taxon>Bacteria</taxon>
        <taxon>Bacillati</taxon>
        <taxon>Bacillota</taxon>
        <taxon>Clostridia</taxon>
        <taxon>Eubacteriales</taxon>
        <taxon>Peptococcaceae</taxon>
        <taxon>Desulfofarcimen</taxon>
    </lineage>
</organism>
<dbReference type="NCBIfam" id="NF003802">
    <property type="entry name" value="PRK05388.1"/>
    <property type="match status" value="1"/>
</dbReference>
<dbReference type="AlphaFoldDB" id="C8W632"/>
<dbReference type="MEROPS" id="T05.002"/>
<proteinExistence type="inferred from homology"/>
<comment type="catalytic activity">
    <reaction evidence="10">
        <text>L-glutamate + acetyl-CoA = N-acetyl-L-glutamate + CoA + H(+)</text>
        <dbReference type="Rhea" id="RHEA:24292"/>
        <dbReference type="ChEBI" id="CHEBI:15378"/>
        <dbReference type="ChEBI" id="CHEBI:29985"/>
        <dbReference type="ChEBI" id="CHEBI:44337"/>
        <dbReference type="ChEBI" id="CHEBI:57287"/>
        <dbReference type="ChEBI" id="CHEBI:57288"/>
        <dbReference type="EC" id="2.3.1.1"/>
    </reaction>
</comment>
<reference evidence="11 12" key="1">
    <citation type="journal article" date="2009" name="Stand. Genomic Sci.">
        <title>Complete genome sequence of Desulfotomaculum acetoxidans type strain (5575).</title>
        <authorList>
            <person name="Spring S."/>
            <person name="Lapidus A."/>
            <person name="Schroder M."/>
            <person name="Gleim D."/>
            <person name="Sims D."/>
            <person name="Meincke L."/>
            <person name="Glavina Del Rio T."/>
            <person name="Tice H."/>
            <person name="Copeland A."/>
            <person name="Cheng J.F."/>
            <person name="Lucas S."/>
            <person name="Chen F."/>
            <person name="Nolan M."/>
            <person name="Bruce D."/>
            <person name="Goodwin L."/>
            <person name="Pitluck S."/>
            <person name="Ivanova N."/>
            <person name="Mavromatis K."/>
            <person name="Mikhailova N."/>
            <person name="Pati A."/>
            <person name="Chen A."/>
            <person name="Palaniappan K."/>
            <person name="Land M."/>
            <person name="Hauser L."/>
            <person name="Chang Y.J."/>
            <person name="Jeffries C.D."/>
            <person name="Chain P."/>
            <person name="Saunders E."/>
            <person name="Brettin T."/>
            <person name="Detter J.C."/>
            <person name="Goker M."/>
            <person name="Bristow J."/>
            <person name="Eisen J.A."/>
            <person name="Markowitz V."/>
            <person name="Hugenholtz P."/>
            <person name="Kyrpides N.C."/>
            <person name="Klenk H.P."/>
            <person name="Han C."/>
        </authorList>
    </citation>
    <scope>NUCLEOTIDE SEQUENCE [LARGE SCALE GENOMIC DNA]</scope>
    <source>
        <strain evidence="12">ATCC 49208 / DSM 771 / VKM B-1644</strain>
    </source>
</reference>
<dbReference type="GO" id="GO:0004358">
    <property type="term" value="F:L-glutamate N-acetyltransferase activity, acting on acetyl-L-ornithine as donor"/>
    <property type="evidence" value="ECO:0007669"/>
    <property type="project" value="UniProtKB-UniRule"/>
</dbReference>
<evidence type="ECO:0000313" key="12">
    <source>
        <dbReference type="Proteomes" id="UP000002217"/>
    </source>
</evidence>
<evidence type="ECO:0000256" key="6">
    <source>
        <dbReference type="ARBA" id="ARBA00022813"/>
    </source>
</evidence>